<sequence>MALMSEETIKMRYIALVKKGIIDDEECRSYTKKIDFEPCMVKKVQKFEDYFVPGTVLLSDKASYKLRIEYPME</sequence>
<dbReference type="Proteomes" id="UP000062768">
    <property type="component" value="Chromosome I"/>
</dbReference>
<reference evidence="1" key="1">
    <citation type="submission" date="2013-12" db="EMBL/GenBank/DDBJ databases">
        <title>The complete genome sequence of Methanobacterium sp. BRM9.</title>
        <authorList>
            <consortium name="Pastoral Greenhouse Gas Research Consortium"/>
            <person name="Kelly W.J."/>
            <person name="Leahy S.C."/>
            <person name="Perry R."/>
            <person name="Li D."/>
            <person name="Altermann E."/>
            <person name="Lambie S.C."/>
            <person name="Attwood G.T."/>
        </authorList>
    </citation>
    <scope>NUCLEOTIDE SEQUENCE [LARGE SCALE GENOMIC DNA]</scope>
    <source>
        <strain evidence="1">BRM9</strain>
    </source>
</reference>
<dbReference type="Proteomes" id="UP000029661">
    <property type="component" value="Chromosome"/>
</dbReference>
<dbReference type="Proteomes" id="UP000606900">
    <property type="component" value="Unassembled WGS sequence"/>
</dbReference>
<dbReference type="EMBL" id="LN515531">
    <property type="protein sequence ID" value="CEA13291.1"/>
    <property type="molecule type" value="Genomic_DNA"/>
</dbReference>
<evidence type="ECO:0000313" key="4">
    <source>
        <dbReference type="EMBL" id="MBF4475530.1"/>
    </source>
</evidence>
<dbReference type="OrthoDB" id="67802at2157"/>
<keyword evidence="6" id="KW-1185">Reference proteome</keyword>
<dbReference type="EMBL" id="CP006933">
    <property type="protein sequence ID" value="AIS31785.1"/>
    <property type="molecule type" value="Genomic_DNA"/>
</dbReference>
<evidence type="ECO:0000313" key="3">
    <source>
        <dbReference type="EMBL" id="CEL25649.1"/>
    </source>
</evidence>
<reference evidence="2" key="2">
    <citation type="submission" date="2014-08" db="EMBL/GenBank/DDBJ databases">
        <authorList>
            <person name="Wibberg D."/>
        </authorList>
    </citation>
    <scope>NUCLEOTIDE SEQUENCE</scope>
</reference>
<gene>
    <name evidence="1" type="ORF">BRM9_0968</name>
    <name evidence="2" type="ORF">DSM1535_0938</name>
    <name evidence="4" type="ORF">ISP06_08735</name>
    <name evidence="3" type="ORF">MB9_2022</name>
</gene>
<dbReference type="AlphaFoldDB" id="A0A089ZFN0"/>
<dbReference type="EMBL" id="LN734822">
    <property type="protein sequence ID" value="CEL25649.1"/>
    <property type="molecule type" value="Genomic_DNA"/>
</dbReference>
<protein>
    <submittedName>
        <fullName evidence="1">Uncharacterized protein</fullName>
    </submittedName>
</protein>
<dbReference type="PATRIC" id="fig|2162.10.peg.2100"/>
<reference evidence="3" key="3">
    <citation type="submission" date="2014-09" db="EMBL/GenBank/DDBJ databases">
        <authorList>
            <person name="Bishop-Lilly K.A."/>
            <person name="Broomall S.M."/>
            <person name="Chain P.S."/>
            <person name="Chertkov O."/>
            <person name="Coyne S.R."/>
            <person name="Daligault H.E."/>
            <person name="Davenport K.W."/>
            <person name="Erkkila T."/>
            <person name="Frey K.G."/>
            <person name="Gibbons H.S."/>
            <person name="Gu W."/>
            <person name="Jaissle J."/>
            <person name="Johnson S.L."/>
            <person name="Koroleva G.I."/>
            <person name="Ladner J.T."/>
            <person name="Lo C.-C."/>
            <person name="Minogue T.D."/>
            <person name="Munk C."/>
            <person name="Palacios G.F."/>
            <person name="Redden C.L."/>
            <person name="Rosenzweig C.N."/>
            <person name="Scholz M.B."/>
            <person name="Teshima H."/>
            <person name="Xu Y."/>
        </authorList>
    </citation>
    <scope>NUCLEOTIDE SEQUENCE</scope>
    <source>
        <strain evidence="3">Mb9</strain>
    </source>
</reference>
<accession>A0A089ZFN0</accession>
<dbReference type="RefSeq" id="WP_048072522.1">
    <property type="nucleotide sequence ID" value="NZ_CALCVY010000021.1"/>
</dbReference>
<dbReference type="EMBL" id="JADIIL010000033">
    <property type="protein sequence ID" value="MBF4475530.1"/>
    <property type="molecule type" value="Genomic_DNA"/>
</dbReference>
<dbReference type="KEGG" id="mfi:DSM1535_0938"/>
<dbReference type="GeneID" id="26740255"/>
<evidence type="ECO:0000313" key="1">
    <source>
        <dbReference type="EMBL" id="AIS31785.1"/>
    </source>
</evidence>
<name>A0A089ZFN0_METFO</name>
<evidence type="ECO:0000313" key="5">
    <source>
        <dbReference type="Proteomes" id="UP000029661"/>
    </source>
</evidence>
<evidence type="ECO:0000313" key="2">
    <source>
        <dbReference type="EMBL" id="CEA13291.1"/>
    </source>
</evidence>
<proteinExistence type="predicted"/>
<dbReference type="KEGG" id="mfc:BRM9_0968"/>
<evidence type="ECO:0000313" key="6">
    <source>
        <dbReference type="Proteomes" id="UP000062768"/>
    </source>
</evidence>
<reference evidence="4" key="4">
    <citation type="submission" date="2020-10" db="EMBL/GenBank/DDBJ databases">
        <title>Dehalococcoides mccartyi of a TCE/Cr reducing biochatode.</title>
        <authorList>
            <person name="Matturro B."/>
        </authorList>
    </citation>
    <scope>NUCLEOTIDE SEQUENCE</scope>
    <source>
        <strain evidence="4">Bin2</strain>
    </source>
</reference>
<organism evidence="1 5">
    <name type="scientific">Methanobacterium formicicum</name>
    <dbReference type="NCBI Taxonomy" id="2162"/>
    <lineage>
        <taxon>Archaea</taxon>
        <taxon>Methanobacteriati</taxon>
        <taxon>Methanobacteriota</taxon>
        <taxon>Methanomada group</taxon>
        <taxon>Methanobacteria</taxon>
        <taxon>Methanobacteriales</taxon>
        <taxon>Methanobacteriaceae</taxon>
        <taxon>Methanobacterium</taxon>
    </lineage>
</organism>